<comment type="caution">
    <text evidence="5">The sequence shown here is derived from an EMBL/GenBank/DDBJ whole genome shotgun (WGS) entry which is preliminary data.</text>
</comment>
<dbReference type="InterPro" id="IPR036188">
    <property type="entry name" value="FAD/NAD-bd_sf"/>
</dbReference>
<dbReference type="Proteomes" id="UP000264036">
    <property type="component" value="Unassembled WGS sequence"/>
</dbReference>
<gene>
    <name evidence="5" type="ORF">DD666_14490</name>
</gene>
<dbReference type="PANTHER" id="PTHR43004:SF19">
    <property type="entry name" value="BINDING MONOOXYGENASE, PUTATIVE (JCVI)-RELATED"/>
    <property type="match status" value="1"/>
</dbReference>
<dbReference type="GO" id="GO:0016709">
    <property type="term" value="F:oxidoreductase activity, acting on paired donors, with incorporation or reduction of molecular oxygen, NAD(P)H as one donor, and incorporation of one atom of oxygen"/>
    <property type="evidence" value="ECO:0007669"/>
    <property type="project" value="UniProtKB-ARBA"/>
</dbReference>
<keyword evidence="5" id="KW-0560">Oxidoreductase</keyword>
<dbReference type="InterPro" id="IPR002938">
    <property type="entry name" value="FAD-bd"/>
</dbReference>
<dbReference type="PRINTS" id="PR00420">
    <property type="entry name" value="RNGMNOXGNASE"/>
</dbReference>
<dbReference type="Gene3D" id="3.40.30.120">
    <property type="match status" value="1"/>
</dbReference>
<sequence>MHQPLRQPRASLYHPYTVYAPYHPGAGQDATAPVTIVGGGPIGLVTALILARHGIRSNVLISECQVTEGSRAIVFTKRSMEILDFAGVATRILTKALPWTSGNSYYKGERVFRMETPVDDNDSFAPLNNLQQNWLETYLVQAAQAQPLIRLCWGNRLTSFAQDESGVALVIDTPEGEYTCRTHWLVAADGARSTVRQQLGLALEGDSYEGRFVIVDIRIDLDLPTERLAFFSPNWNPGNTILMHKEPDNIWRFDYQLGADVSSEEALKPENLAAAVNAQLQMMGYQDKCWEMDWASVYSARALTLPDYVHKRVMFVGDAAHLLPIFGVRGANTGFQDAMDLGWKLAAVVNGQADTALLQTYSTDRVNAAREIIAEAGKSTRFMAPPTEGFRLLRDATLALSLKHDFVRPLFHWRTSRAHAYRESPLNSVQDDNAIMPAAIENGSVFPNLKLADGSHLYDHFGEGFQVVYMVGGEGPQAASEPLRQEVSALRAIGRPVTLHVLGSGEAAVEPRTDHVAYQVAADVLRQRYAVKGGEVYVIRPDHHVSARWQQYAWGCLSQYVGQLPGSAGHKEN</sequence>
<evidence type="ECO:0000313" key="5">
    <source>
        <dbReference type="EMBL" id="HBP30614.1"/>
    </source>
</evidence>
<keyword evidence="2" id="KW-0285">Flavoprotein</keyword>
<organism evidence="5 6">
    <name type="scientific">Advenella kashmirensis</name>
    <dbReference type="NCBI Taxonomy" id="310575"/>
    <lineage>
        <taxon>Bacteria</taxon>
        <taxon>Pseudomonadati</taxon>
        <taxon>Pseudomonadota</taxon>
        <taxon>Betaproteobacteria</taxon>
        <taxon>Burkholderiales</taxon>
        <taxon>Alcaligenaceae</taxon>
    </lineage>
</organism>
<comment type="cofactor">
    <cofactor evidence="1">
        <name>FAD</name>
        <dbReference type="ChEBI" id="CHEBI:57692"/>
    </cofactor>
</comment>
<dbReference type="Gene3D" id="3.30.70.2450">
    <property type="match status" value="1"/>
</dbReference>
<evidence type="ECO:0000313" key="6">
    <source>
        <dbReference type="Proteomes" id="UP000264036"/>
    </source>
</evidence>
<name>A0A356LI74_9BURK</name>
<dbReference type="SUPFAM" id="SSF51905">
    <property type="entry name" value="FAD/NAD(P)-binding domain"/>
    <property type="match status" value="1"/>
</dbReference>
<evidence type="ECO:0000256" key="3">
    <source>
        <dbReference type="ARBA" id="ARBA00022827"/>
    </source>
</evidence>
<keyword evidence="3" id="KW-0274">FAD</keyword>
<protein>
    <submittedName>
        <fullName evidence="5">Monooxygenase</fullName>
    </submittedName>
</protein>
<dbReference type="PANTHER" id="PTHR43004">
    <property type="entry name" value="TRK SYSTEM POTASSIUM UPTAKE PROTEIN"/>
    <property type="match status" value="1"/>
</dbReference>
<evidence type="ECO:0000256" key="2">
    <source>
        <dbReference type="ARBA" id="ARBA00022630"/>
    </source>
</evidence>
<dbReference type="Gene3D" id="3.50.50.60">
    <property type="entry name" value="FAD/NAD(P)-binding domain"/>
    <property type="match status" value="1"/>
</dbReference>
<reference evidence="5 6" key="1">
    <citation type="journal article" date="2018" name="Nat. Biotechnol.">
        <title>A standardized bacterial taxonomy based on genome phylogeny substantially revises the tree of life.</title>
        <authorList>
            <person name="Parks D.H."/>
            <person name="Chuvochina M."/>
            <person name="Waite D.W."/>
            <person name="Rinke C."/>
            <person name="Skarshewski A."/>
            <person name="Chaumeil P.A."/>
            <person name="Hugenholtz P."/>
        </authorList>
    </citation>
    <scope>NUCLEOTIDE SEQUENCE [LARGE SCALE GENOMIC DNA]</scope>
    <source>
        <strain evidence="5">UBA10707</strain>
    </source>
</reference>
<evidence type="ECO:0000256" key="1">
    <source>
        <dbReference type="ARBA" id="ARBA00001974"/>
    </source>
</evidence>
<dbReference type="Pfam" id="PF01494">
    <property type="entry name" value="FAD_binding_3"/>
    <property type="match status" value="1"/>
</dbReference>
<dbReference type="EMBL" id="DOEK01000029">
    <property type="protein sequence ID" value="HBP30614.1"/>
    <property type="molecule type" value="Genomic_DNA"/>
</dbReference>
<dbReference type="InterPro" id="IPR050641">
    <property type="entry name" value="RIFMO-like"/>
</dbReference>
<accession>A0A356LI74</accession>
<proteinExistence type="predicted"/>
<dbReference type="AlphaFoldDB" id="A0A356LI74"/>
<keyword evidence="5" id="KW-0503">Monooxygenase</keyword>
<evidence type="ECO:0000259" key="4">
    <source>
        <dbReference type="Pfam" id="PF01494"/>
    </source>
</evidence>
<feature type="domain" description="FAD-binding" evidence="4">
    <location>
        <begin position="32"/>
        <end position="374"/>
    </location>
</feature>
<dbReference type="GO" id="GO:0071949">
    <property type="term" value="F:FAD binding"/>
    <property type="evidence" value="ECO:0007669"/>
    <property type="project" value="InterPro"/>
</dbReference>
<dbReference type="NCBIfam" id="NF006002">
    <property type="entry name" value="PRK08132.1"/>
    <property type="match status" value="1"/>
</dbReference>